<feature type="binding site" evidence="6">
    <location>
        <begin position="565"/>
        <end position="566"/>
    </location>
    <ligand>
        <name>alpha-maltose 1-phosphate</name>
        <dbReference type="ChEBI" id="CHEBI:63576"/>
    </ligand>
</feature>
<keyword evidence="3 6" id="KW-0808">Transferase</keyword>
<feature type="active site" description="Proton donor" evidence="6">
    <location>
        <position position="452"/>
    </location>
</feature>
<dbReference type="SMART" id="SM00642">
    <property type="entry name" value="Aamy"/>
    <property type="match status" value="1"/>
</dbReference>
<dbReference type="InterPro" id="IPR006047">
    <property type="entry name" value="GH13_cat_dom"/>
</dbReference>
<feature type="binding site" evidence="6">
    <location>
        <position position="387"/>
    </location>
    <ligand>
        <name>alpha-maltose 1-phosphate</name>
        <dbReference type="ChEBI" id="CHEBI:63576"/>
    </ligand>
</feature>
<keyword evidence="10" id="KW-1185">Reference proteome</keyword>
<feature type="binding site" evidence="6">
    <location>
        <position position="424"/>
    </location>
    <ligand>
        <name>alpha-maltose 1-phosphate</name>
        <dbReference type="ChEBI" id="CHEBI:63576"/>
    </ligand>
</feature>
<feature type="binding site" evidence="6">
    <location>
        <position position="352"/>
    </location>
    <ligand>
        <name>alpha-maltose 1-phosphate</name>
        <dbReference type="ChEBI" id="CHEBI:63576"/>
    </ligand>
</feature>
<keyword evidence="4 6" id="KW-0119">Carbohydrate metabolism</keyword>
<dbReference type="Pfam" id="PF11896">
    <property type="entry name" value="GlgE_dom_N_S"/>
    <property type="match status" value="2"/>
</dbReference>
<feature type="binding site" evidence="6">
    <location>
        <position position="292"/>
    </location>
    <ligand>
        <name>alpha-maltose 1-phosphate</name>
        <dbReference type="ChEBI" id="CHEBI:63576"/>
    </ligand>
</feature>
<dbReference type="PANTHER" id="PTHR47786">
    <property type="entry name" value="ALPHA-1,4-GLUCAN:MALTOSE-1-PHOSPHATE MALTOSYLTRANSFERASE"/>
    <property type="match status" value="1"/>
</dbReference>
<evidence type="ECO:0000256" key="4">
    <source>
        <dbReference type="ARBA" id="ARBA00023277"/>
    </source>
</evidence>
<evidence type="ECO:0000256" key="6">
    <source>
        <dbReference type="HAMAP-Rule" id="MF_02124"/>
    </source>
</evidence>
<dbReference type="Gene3D" id="3.20.20.80">
    <property type="entry name" value="Glycosidases"/>
    <property type="match status" value="1"/>
</dbReference>
<dbReference type="InterPro" id="IPR017853">
    <property type="entry name" value="GH"/>
</dbReference>
<evidence type="ECO:0000256" key="3">
    <source>
        <dbReference type="ARBA" id="ARBA00022679"/>
    </source>
</evidence>
<evidence type="ECO:0000313" key="10">
    <source>
        <dbReference type="Proteomes" id="UP001634747"/>
    </source>
</evidence>
<feature type="region of interest" description="Disordered" evidence="7">
    <location>
        <begin position="121"/>
        <end position="141"/>
    </location>
</feature>
<dbReference type="InterPro" id="IPR013783">
    <property type="entry name" value="Ig-like_fold"/>
</dbReference>
<dbReference type="InterPro" id="IPR021828">
    <property type="entry name" value="GlgE_dom_N/S"/>
</dbReference>
<evidence type="ECO:0000313" key="9">
    <source>
        <dbReference type="EMBL" id="MFN2974576.1"/>
    </source>
</evidence>
<dbReference type="RefSeq" id="WP_263413861.1">
    <property type="nucleotide sequence ID" value="NZ_BAABBH010000001.1"/>
</dbReference>
<comment type="similarity">
    <text evidence="6">Belongs to the glycosyl hydrolase 13 family. GlgE subfamily.</text>
</comment>
<dbReference type="EMBL" id="JBJYXY010000001">
    <property type="protein sequence ID" value="MFN2974576.1"/>
    <property type="molecule type" value="Genomic_DNA"/>
</dbReference>
<feature type="compositionally biased region" description="Low complexity" evidence="7">
    <location>
        <begin position="127"/>
        <end position="141"/>
    </location>
</feature>
<protein>
    <recommendedName>
        <fullName evidence="6">Alpha-1,4-glucan:maltose-1-phosphate maltosyltransferase</fullName>
        <shortName evidence="6">GMPMT</shortName>
        <ecNumber evidence="6">2.4.99.16</ecNumber>
    </recommendedName>
    <alternativeName>
        <fullName evidence="6">(1-&gt;4)-alpha-D-glucan:maltose-1-phosphate alpha-D-maltosyltransferase</fullName>
    </alternativeName>
</protein>
<evidence type="ECO:0000256" key="1">
    <source>
        <dbReference type="ARBA" id="ARBA00011738"/>
    </source>
</evidence>
<name>A0ABW9KI00_9BACT</name>
<feature type="active site" description="Nucleophile" evidence="6">
    <location>
        <position position="423"/>
    </location>
</feature>
<dbReference type="Gene3D" id="2.60.40.10">
    <property type="entry name" value="Immunoglobulins"/>
    <property type="match status" value="1"/>
</dbReference>
<evidence type="ECO:0000256" key="7">
    <source>
        <dbReference type="SAM" id="MobiDB-lite"/>
    </source>
</evidence>
<dbReference type="InterPro" id="IPR049171">
    <property type="entry name" value="GLGE_C"/>
</dbReference>
<sequence length="712" mass="79399">MKPNEGRSRVIIEEVSPEVDGGRYAAKRVLGDTVAVTAAIFGDGHDHLGARLLYRREDEKTWRYAPFAELGNDLWKAEFTADTLGQWRFTIQAWVDHFDTWIHDLHKRIAAQGTADAAHATNLNEPLPGTSTPTSGTSTSSTASAALSTAAADVALAFRSGAILLDKASSRATGEDAKTLKSAAGRLRVIAERAPENGVRYDFPLDDATVALAMRYPDLSFMTTYSREVPLWVDRKRAEFSSWYEFFPRSLGKNGAHGTLREVAAYLPQVAAMGFDVVYMPPIHPIGHAFRKGKNNSTVAEPGDVGSPWAIGSADGGHKAILRELGNFADFDYLVQTAQGLGIDIALDIAFQCSPDHPWVKQHPDWFSIRPDGSIQYAENPPKKYQDIYPINFESSDWQALWQELYSVFAFWVDKGVRVFRVDNPHTKALPFWEWCIAEVHKTHPEVIFLAEAFTRPHVMYSLAKGGYTQSYTYFSWRNTKAELTEYLEEITQPPVSDFFRPNLWPNTPDILPKPLQVPNPALYSQRIILAATLGASYGVYGPAFELMEHEPAKPGAEEYLNSEKYQIRQWNLDDPAVKAKSLAPIYTVLNTLRREHPALQTNSTLRFHPISNDNLLCYSKRLGDDIVLCIVNLDPDAVQTGFTTLDVLALGVDSGAPYTVEDVLTGSTYMWQGARNYVSLDPAKQPAHLFILRRQTQAKQQDSEAGVPTAR</sequence>
<evidence type="ECO:0000256" key="2">
    <source>
        <dbReference type="ARBA" id="ARBA00022676"/>
    </source>
</evidence>
<comment type="function">
    <text evidence="6">Maltosyltransferase that uses maltose 1-phosphate (M1P) as the sugar donor to elongate linear or branched alpha-(1-&gt;4)-glucans. Is involved in a branched alpha-glucan biosynthetic pathway from trehalose, together with TreS, Mak and GlgB.</text>
</comment>
<dbReference type="InterPro" id="IPR026585">
    <property type="entry name" value="GlgE"/>
</dbReference>
<feature type="site" description="Transition state stabilizer" evidence="6">
    <location>
        <position position="510"/>
    </location>
</feature>
<dbReference type="SUPFAM" id="SSF51445">
    <property type="entry name" value="(Trans)glycosidases"/>
    <property type="match status" value="1"/>
</dbReference>
<dbReference type="SUPFAM" id="SSF51011">
    <property type="entry name" value="Glycosyl hydrolase domain"/>
    <property type="match status" value="1"/>
</dbReference>
<comment type="caution">
    <text evidence="9">The sequence shown here is derived from an EMBL/GenBank/DDBJ whole genome shotgun (WGS) entry which is preliminary data.</text>
</comment>
<dbReference type="EC" id="2.4.99.16" evidence="6"/>
<dbReference type="Gene3D" id="2.60.40.1180">
    <property type="entry name" value="Golgi alpha-mannosidase II"/>
    <property type="match status" value="1"/>
</dbReference>
<feature type="domain" description="Glycosyl hydrolase family 13 catalytic" evidence="8">
    <location>
        <begin position="241"/>
        <end position="594"/>
    </location>
</feature>
<comment type="catalytic activity">
    <reaction evidence="5 6">
        <text>alpha-maltose 1-phosphate + [(1-&gt;4)-alpha-D-glucosyl](n) = [(1-&gt;4)-alpha-D-glucosyl](n+2) + phosphate</text>
        <dbReference type="Rhea" id="RHEA:42692"/>
        <dbReference type="Rhea" id="RHEA-COMP:9584"/>
        <dbReference type="Rhea" id="RHEA-COMP:10183"/>
        <dbReference type="ChEBI" id="CHEBI:15444"/>
        <dbReference type="ChEBI" id="CHEBI:43474"/>
        <dbReference type="ChEBI" id="CHEBI:63576"/>
        <dbReference type="EC" id="2.4.99.16"/>
    </reaction>
</comment>
<reference evidence="9 10" key="1">
    <citation type="submission" date="2024-12" db="EMBL/GenBank/DDBJ databases">
        <authorList>
            <person name="Lee Y."/>
        </authorList>
    </citation>
    <scope>NUCLEOTIDE SEQUENCE [LARGE SCALE GENOMIC DNA]</scope>
    <source>
        <strain evidence="9 10">03SUJ4</strain>
    </source>
</reference>
<comment type="subunit">
    <text evidence="1 6">Homodimer.</text>
</comment>
<proteinExistence type="inferred from homology"/>
<dbReference type="CDD" id="cd11344">
    <property type="entry name" value="AmyAc_GlgE_like"/>
    <property type="match status" value="1"/>
</dbReference>
<gene>
    <name evidence="6" type="primary">glgE</name>
    <name evidence="9" type="ORF">ACK2TP_02245</name>
</gene>
<dbReference type="PANTHER" id="PTHR47786:SF2">
    <property type="entry name" value="GLYCOSYL HYDROLASE FAMILY 13 CATALYTIC DOMAIN-CONTAINING PROTEIN"/>
    <property type="match status" value="1"/>
</dbReference>
<dbReference type="Pfam" id="PF21702">
    <property type="entry name" value="GLGE_C"/>
    <property type="match status" value="1"/>
</dbReference>
<keyword evidence="2 6" id="KW-0328">Glycosyltransferase</keyword>
<dbReference type="HAMAP" id="MF_02124">
    <property type="entry name" value="GlgE"/>
    <property type="match status" value="1"/>
</dbReference>
<dbReference type="Proteomes" id="UP001634747">
    <property type="component" value="Unassembled WGS sequence"/>
</dbReference>
<evidence type="ECO:0000259" key="8">
    <source>
        <dbReference type="SMART" id="SM00642"/>
    </source>
</evidence>
<organism evidence="9 10">
    <name type="scientific">Terriglobus aquaticus</name>
    <dbReference type="NCBI Taxonomy" id="940139"/>
    <lineage>
        <taxon>Bacteria</taxon>
        <taxon>Pseudomonadati</taxon>
        <taxon>Acidobacteriota</taxon>
        <taxon>Terriglobia</taxon>
        <taxon>Terriglobales</taxon>
        <taxon>Acidobacteriaceae</taxon>
        <taxon>Terriglobus</taxon>
    </lineage>
</organism>
<dbReference type="InterPro" id="IPR013780">
    <property type="entry name" value="Glyco_hydro_b"/>
</dbReference>
<evidence type="ECO:0000256" key="5">
    <source>
        <dbReference type="ARBA" id="ARBA00048735"/>
    </source>
</evidence>
<accession>A0ABW9KI00</accession>